<comment type="caution">
    <text evidence="3">The sequence shown here is derived from an EMBL/GenBank/DDBJ whole genome shotgun (WGS) entry which is preliminary data.</text>
</comment>
<feature type="domain" description="TIR" evidence="2">
    <location>
        <begin position="14"/>
        <end position="180"/>
    </location>
</feature>
<proteinExistence type="predicted"/>
<keyword evidence="1" id="KW-0520">NAD</keyword>
<dbReference type="SMART" id="SM00255">
    <property type="entry name" value="TIR"/>
    <property type="match status" value="1"/>
</dbReference>
<evidence type="ECO:0000313" key="4">
    <source>
        <dbReference type="Proteomes" id="UP001457282"/>
    </source>
</evidence>
<dbReference type="SUPFAM" id="SSF52540">
    <property type="entry name" value="P-loop containing nucleoside triphosphate hydrolases"/>
    <property type="match status" value="1"/>
</dbReference>
<dbReference type="SUPFAM" id="SSF52200">
    <property type="entry name" value="Toll/Interleukin receptor TIR domain"/>
    <property type="match status" value="1"/>
</dbReference>
<sequence length="268" mass="30302">MAAAASSSSSGGSWEYDVFINFRGEDTRRGFVCHLYKALKQKALDTFIDSEELRKGDDLSELLKAIQGSRLSLVVFSENYASSTWCLKELVQILKCMDTQNQIVVPIFYQVDPSDVRKLTASFAEAFAKHERDSAADMEEMESWKSGLTRATNLSGWDSKNYQDDAKLMEDIVEDIFNKLSNISVIRDDGLVGMDSHINEMEMRLRPGVADVRFVGIWGMGGIGKTTIATAVYNKIAGQFEHCCFLQNIKERFRRNEWCYTYAGRTSL</sequence>
<dbReference type="GO" id="GO:0007165">
    <property type="term" value="P:signal transduction"/>
    <property type="evidence" value="ECO:0007669"/>
    <property type="project" value="InterPro"/>
</dbReference>
<dbReference type="PROSITE" id="PS50104">
    <property type="entry name" value="TIR"/>
    <property type="match status" value="1"/>
</dbReference>
<dbReference type="PANTHER" id="PTHR11017:SF555">
    <property type="entry name" value="TIR-NBS-LRR RCT1-LIKE RESISTANCE PROTEIN"/>
    <property type="match status" value="1"/>
</dbReference>
<organism evidence="3 4">
    <name type="scientific">Rubus argutus</name>
    <name type="common">Southern blackberry</name>
    <dbReference type="NCBI Taxonomy" id="59490"/>
    <lineage>
        <taxon>Eukaryota</taxon>
        <taxon>Viridiplantae</taxon>
        <taxon>Streptophyta</taxon>
        <taxon>Embryophyta</taxon>
        <taxon>Tracheophyta</taxon>
        <taxon>Spermatophyta</taxon>
        <taxon>Magnoliopsida</taxon>
        <taxon>eudicotyledons</taxon>
        <taxon>Gunneridae</taxon>
        <taxon>Pentapetalae</taxon>
        <taxon>rosids</taxon>
        <taxon>fabids</taxon>
        <taxon>Rosales</taxon>
        <taxon>Rosaceae</taxon>
        <taxon>Rosoideae</taxon>
        <taxon>Rosoideae incertae sedis</taxon>
        <taxon>Rubus</taxon>
    </lineage>
</organism>
<dbReference type="GO" id="GO:0043531">
    <property type="term" value="F:ADP binding"/>
    <property type="evidence" value="ECO:0007669"/>
    <property type="project" value="InterPro"/>
</dbReference>
<dbReference type="Pfam" id="PF00931">
    <property type="entry name" value="NB-ARC"/>
    <property type="match status" value="1"/>
</dbReference>
<reference evidence="3 4" key="1">
    <citation type="journal article" date="2023" name="G3 (Bethesda)">
        <title>A chromosome-length genome assembly and annotation of blackberry (Rubus argutus, cv. 'Hillquist').</title>
        <authorList>
            <person name="Bruna T."/>
            <person name="Aryal R."/>
            <person name="Dudchenko O."/>
            <person name="Sargent D.J."/>
            <person name="Mead D."/>
            <person name="Buti M."/>
            <person name="Cavallini A."/>
            <person name="Hytonen T."/>
            <person name="Andres J."/>
            <person name="Pham M."/>
            <person name="Weisz D."/>
            <person name="Mascagni F."/>
            <person name="Usai G."/>
            <person name="Natali L."/>
            <person name="Bassil N."/>
            <person name="Fernandez G.E."/>
            <person name="Lomsadze A."/>
            <person name="Armour M."/>
            <person name="Olukolu B."/>
            <person name="Poorten T."/>
            <person name="Britton C."/>
            <person name="Davik J."/>
            <person name="Ashrafi H."/>
            <person name="Aiden E.L."/>
            <person name="Borodovsky M."/>
            <person name="Worthington M."/>
        </authorList>
    </citation>
    <scope>NUCLEOTIDE SEQUENCE [LARGE SCALE GENOMIC DNA]</scope>
    <source>
        <strain evidence="3">PI 553951</strain>
    </source>
</reference>
<dbReference type="AlphaFoldDB" id="A0AAW1VWK5"/>
<dbReference type="PANTHER" id="PTHR11017">
    <property type="entry name" value="LEUCINE-RICH REPEAT-CONTAINING PROTEIN"/>
    <property type="match status" value="1"/>
</dbReference>
<dbReference type="EMBL" id="JBEDUW010000007">
    <property type="protein sequence ID" value="KAK9910855.1"/>
    <property type="molecule type" value="Genomic_DNA"/>
</dbReference>
<dbReference type="Gene3D" id="3.40.50.300">
    <property type="entry name" value="P-loop containing nucleotide triphosphate hydrolases"/>
    <property type="match status" value="1"/>
</dbReference>
<name>A0AAW1VWK5_RUBAR</name>
<evidence type="ECO:0000256" key="1">
    <source>
        <dbReference type="ARBA" id="ARBA00023027"/>
    </source>
</evidence>
<dbReference type="Pfam" id="PF01582">
    <property type="entry name" value="TIR"/>
    <property type="match status" value="1"/>
</dbReference>
<keyword evidence="4" id="KW-1185">Reference proteome</keyword>
<dbReference type="InterPro" id="IPR002182">
    <property type="entry name" value="NB-ARC"/>
</dbReference>
<evidence type="ECO:0000259" key="2">
    <source>
        <dbReference type="PROSITE" id="PS50104"/>
    </source>
</evidence>
<accession>A0AAW1VWK5</accession>
<dbReference type="InterPro" id="IPR035897">
    <property type="entry name" value="Toll_tir_struct_dom_sf"/>
</dbReference>
<dbReference type="FunFam" id="3.40.50.10140:FF:000007">
    <property type="entry name" value="Disease resistance protein (TIR-NBS-LRR class)"/>
    <property type="match status" value="1"/>
</dbReference>
<protein>
    <recommendedName>
        <fullName evidence="2">TIR domain-containing protein</fullName>
    </recommendedName>
</protein>
<dbReference type="Proteomes" id="UP001457282">
    <property type="component" value="Unassembled WGS sequence"/>
</dbReference>
<dbReference type="Gene3D" id="3.40.50.10140">
    <property type="entry name" value="Toll/interleukin-1 receptor homology (TIR) domain"/>
    <property type="match status" value="1"/>
</dbReference>
<dbReference type="GO" id="GO:0006952">
    <property type="term" value="P:defense response"/>
    <property type="evidence" value="ECO:0007669"/>
    <property type="project" value="InterPro"/>
</dbReference>
<dbReference type="InterPro" id="IPR044974">
    <property type="entry name" value="Disease_R_plants"/>
</dbReference>
<gene>
    <name evidence="3" type="ORF">M0R45_034794</name>
</gene>
<dbReference type="InterPro" id="IPR027417">
    <property type="entry name" value="P-loop_NTPase"/>
</dbReference>
<dbReference type="InterPro" id="IPR000157">
    <property type="entry name" value="TIR_dom"/>
</dbReference>
<evidence type="ECO:0000313" key="3">
    <source>
        <dbReference type="EMBL" id="KAK9910855.1"/>
    </source>
</evidence>